<comment type="cofactor">
    <cofactor evidence="1 8">
        <name>Mg(2+)</name>
        <dbReference type="ChEBI" id="CHEBI:18420"/>
    </cofactor>
</comment>
<dbReference type="InterPro" id="IPR050556">
    <property type="entry name" value="Type_II_TA_system_RNase"/>
</dbReference>
<proteinExistence type="inferred from homology"/>
<dbReference type="GO" id="GO:0004540">
    <property type="term" value="F:RNA nuclease activity"/>
    <property type="evidence" value="ECO:0007669"/>
    <property type="project" value="InterPro"/>
</dbReference>
<dbReference type="GO" id="GO:0000287">
    <property type="term" value="F:magnesium ion binding"/>
    <property type="evidence" value="ECO:0007669"/>
    <property type="project" value="UniProtKB-UniRule"/>
</dbReference>
<evidence type="ECO:0000256" key="5">
    <source>
        <dbReference type="ARBA" id="ARBA00022801"/>
    </source>
</evidence>
<dbReference type="CDD" id="cd18731">
    <property type="entry name" value="PIN_NgFitB-like"/>
    <property type="match status" value="1"/>
</dbReference>
<evidence type="ECO:0000256" key="6">
    <source>
        <dbReference type="ARBA" id="ARBA00022842"/>
    </source>
</evidence>
<feature type="binding site" evidence="8">
    <location>
        <position position="5"/>
    </location>
    <ligand>
        <name>Mg(2+)</name>
        <dbReference type="ChEBI" id="CHEBI:18420"/>
    </ligand>
</feature>
<dbReference type="InterPro" id="IPR002716">
    <property type="entry name" value="PIN_dom"/>
</dbReference>
<keyword evidence="5 8" id="KW-0378">Hydrolase</keyword>
<protein>
    <recommendedName>
        <fullName evidence="8">Ribonuclease VapC</fullName>
        <shortName evidence="8">RNase VapC</shortName>
        <ecNumber evidence="8">3.1.-.-</ecNumber>
    </recommendedName>
    <alternativeName>
        <fullName evidence="8">Toxin VapC</fullName>
    </alternativeName>
</protein>
<accession>A0A246JYH0</accession>
<dbReference type="EMBL" id="NISK01000002">
    <property type="protein sequence ID" value="OWQ97572.1"/>
    <property type="molecule type" value="Genomic_DNA"/>
</dbReference>
<dbReference type="Pfam" id="PF01850">
    <property type="entry name" value="PIN"/>
    <property type="match status" value="1"/>
</dbReference>
<dbReference type="Gene3D" id="3.40.50.1010">
    <property type="entry name" value="5'-nuclease"/>
    <property type="match status" value="1"/>
</dbReference>
<evidence type="ECO:0000256" key="4">
    <source>
        <dbReference type="ARBA" id="ARBA00022723"/>
    </source>
</evidence>
<feature type="binding site" evidence="8">
    <location>
        <position position="104"/>
    </location>
    <ligand>
        <name>Mg(2+)</name>
        <dbReference type="ChEBI" id="CHEBI:18420"/>
    </ligand>
</feature>
<dbReference type="RefSeq" id="WP_088441421.1">
    <property type="nucleotide sequence ID" value="NZ_BMMC01000029.1"/>
</dbReference>
<keyword evidence="4 8" id="KW-0479">Metal-binding</keyword>
<evidence type="ECO:0000256" key="8">
    <source>
        <dbReference type="HAMAP-Rule" id="MF_00265"/>
    </source>
</evidence>
<comment type="caution">
    <text evidence="10">The sequence shown here is derived from an EMBL/GenBank/DDBJ whole genome shotgun (WGS) entry which is preliminary data.</text>
</comment>
<evidence type="ECO:0000256" key="1">
    <source>
        <dbReference type="ARBA" id="ARBA00001946"/>
    </source>
</evidence>
<dbReference type="GO" id="GO:0090729">
    <property type="term" value="F:toxin activity"/>
    <property type="evidence" value="ECO:0007669"/>
    <property type="project" value="UniProtKB-KW"/>
</dbReference>
<evidence type="ECO:0000313" key="10">
    <source>
        <dbReference type="EMBL" id="OWQ97572.1"/>
    </source>
</evidence>
<evidence type="ECO:0000313" key="11">
    <source>
        <dbReference type="Proteomes" id="UP000197361"/>
    </source>
</evidence>
<dbReference type="AlphaFoldDB" id="A0A246JYH0"/>
<feature type="domain" description="PIN" evidence="9">
    <location>
        <begin position="2"/>
        <end position="126"/>
    </location>
</feature>
<dbReference type="GO" id="GO:0016787">
    <property type="term" value="F:hydrolase activity"/>
    <property type="evidence" value="ECO:0007669"/>
    <property type="project" value="UniProtKB-KW"/>
</dbReference>
<dbReference type="SUPFAM" id="SSF88723">
    <property type="entry name" value="PIN domain-like"/>
    <property type="match status" value="1"/>
</dbReference>
<reference evidence="10 11" key="1">
    <citation type="journal article" date="2010" name="Int. J. Syst. Evol. Microbiol.">
        <title>Sphingopyxis bauzanensis sp. nov., a psychrophilic bacterium isolated from soil.</title>
        <authorList>
            <person name="Zhang D.C."/>
            <person name="Liu H.C."/>
            <person name="Xin Y.H."/>
            <person name="Zhou Y.G."/>
            <person name="Schinner F."/>
            <person name="Margesin R."/>
        </authorList>
    </citation>
    <scope>NUCLEOTIDE SEQUENCE [LARGE SCALE GENOMIC DNA]</scope>
    <source>
        <strain evidence="10 11">DSM 22271</strain>
    </source>
</reference>
<evidence type="ECO:0000256" key="3">
    <source>
        <dbReference type="ARBA" id="ARBA00022722"/>
    </source>
</evidence>
<dbReference type="HAMAP" id="MF_00265">
    <property type="entry name" value="VapC_Nob1"/>
    <property type="match status" value="1"/>
</dbReference>
<dbReference type="PANTHER" id="PTHR33653:SF1">
    <property type="entry name" value="RIBONUCLEASE VAPC2"/>
    <property type="match status" value="1"/>
</dbReference>
<comment type="function">
    <text evidence="8">Toxic component of a toxin-antitoxin (TA) system. An RNase.</text>
</comment>
<name>A0A246JYH0_9SPHN</name>
<dbReference type="EC" id="3.1.-.-" evidence="8"/>
<sequence length="140" mass="15315">MIVLDSNVLSEVLRPAPAPRVMDWLSRQVSTSLFVTTVTQAEILFGIAILDPGRRRDDLQSAAMAMFAEDFAGRIVGFDVDAAPVFAAIAAERRQLGRPISQFDAQIAAIARSRGAALATRNIRDFEACDIELIDPWRVA</sequence>
<dbReference type="InterPro" id="IPR029060">
    <property type="entry name" value="PIN-like_dom_sf"/>
</dbReference>
<dbReference type="OrthoDB" id="7188375at2"/>
<evidence type="ECO:0000256" key="7">
    <source>
        <dbReference type="ARBA" id="ARBA00038093"/>
    </source>
</evidence>
<keyword evidence="3 8" id="KW-0540">Nuclease</keyword>
<organism evidence="10 11">
    <name type="scientific">Sphingopyxis bauzanensis</name>
    <dbReference type="NCBI Taxonomy" id="651663"/>
    <lineage>
        <taxon>Bacteria</taxon>
        <taxon>Pseudomonadati</taxon>
        <taxon>Pseudomonadota</taxon>
        <taxon>Alphaproteobacteria</taxon>
        <taxon>Sphingomonadales</taxon>
        <taxon>Sphingomonadaceae</taxon>
        <taxon>Sphingopyxis</taxon>
    </lineage>
</organism>
<keyword evidence="2 8" id="KW-1277">Toxin-antitoxin system</keyword>
<comment type="similarity">
    <text evidence="7 8">Belongs to the PINc/VapC protein family.</text>
</comment>
<evidence type="ECO:0000259" key="9">
    <source>
        <dbReference type="Pfam" id="PF01850"/>
    </source>
</evidence>
<gene>
    <name evidence="8" type="primary">vapC</name>
    <name evidence="10" type="ORF">CDQ92_11245</name>
</gene>
<evidence type="ECO:0000256" key="2">
    <source>
        <dbReference type="ARBA" id="ARBA00022649"/>
    </source>
</evidence>
<dbReference type="InterPro" id="IPR022907">
    <property type="entry name" value="VapC_family"/>
</dbReference>
<keyword evidence="6 8" id="KW-0460">Magnesium</keyword>
<keyword evidence="11" id="KW-1185">Reference proteome</keyword>
<dbReference type="Proteomes" id="UP000197361">
    <property type="component" value="Unassembled WGS sequence"/>
</dbReference>
<keyword evidence="8" id="KW-0800">Toxin</keyword>
<dbReference type="PANTHER" id="PTHR33653">
    <property type="entry name" value="RIBONUCLEASE VAPC2"/>
    <property type="match status" value="1"/>
</dbReference>